<feature type="repeat" description="WD" evidence="5">
    <location>
        <begin position="149"/>
        <end position="189"/>
    </location>
</feature>
<dbReference type="InterPro" id="IPR016346">
    <property type="entry name" value="G-protein_beta_1-5"/>
</dbReference>
<evidence type="ECO:0000313" key="6">
    <source>
        <dbReference type="EMBL" id="KAA0155158.1"/>
    </source>
</evidence>
<comment type="caution">
    <text evidence="8">The sequence shown here is derived from an EMBL/GenBank/DDBJ whole genome shotgun (WGS) entry which is preliminary data.</text>
</comment>
<accession>A0A5A8DLS6</accession>
<evidence type="ECO:0000313" key="10">
    <source>
        <dbReference type="Proteomes" id="UP000322899"/>
    </source>
</evidence>
<dbReference type="PROSITE" id="PS00678">
    <property type="entry name" value="WD_REPEATS_1"/>
    <property type="match status" value="1"/>
</dbReference>
<dbReference type="AlphaFoldDB" id="A0A5A8DLS6"/>
<dbReference type="PRINTS" id="PR00319">
    <property type="entry name" value="GPROTEINB"/>
</dbReference>
<dbReference type="EMBL" id="VLTN01000008">
    <property type="protein sequence ID" value="KAA0155158.1"/>
    <property type="molecule type" value="Genomic_DNA"/>
</dbReference>
<dbReference type="OrthoDB" id="10255630at2759"/>
<dbReference type="Proteomes" id="UP000324907">
    <property type="component" value="Unassembled WGS sequence"/>
</dbReference>
<dbReference type="PIRSF" id="PIRSF002394">
    <property type="entry name" value="GN-bd_beta"/>
    <property type="match status" value="1"/>
</dbReference>
<feature type="repeat" description="WD" evidence="5">
    <location>
        <begin position="321"/>
        <end position="353"/>
    </location>
</feature>
<comment type="similarity">
    <text evidence="1">Belongs to the WD repeat G protein beta family.</text>
</comment>
<feature type="repeat" description="WD" evidence="5">
    <location>
        <begin position="190"/>
        <end position="232"/>
    </location>
</feature>
<dbReference type="InterPro" id="IPR036322">
    <property type="entry name" value="WD40_repeat_dom_sf"/>
</dbReference>
<name>A0A5A8DLS6_CAFRO</name>
<dbReference type="Proteomes" id="UP000322899">
    <property type="component" value="Unassembled WGS sequence"/>
</dbReference>
<evidence type="ECO:0000313" key="7">
    <source>
        <dbReference type="EMBL" id="KAA0161805.1"/>
    </source>
</evidence>
<evidence type="ECO:0000256" key="1">
    <source>
        <dbReference type="ARBA" id="ARBA00009768"/>
    </source>
</evidence>
<dbReference type="Pfam" id="PF25391">
    <property type="entry name" value="WD40_Gbeta"/>
    <property type="match status" value="1"/>
</dbReference>
<keyword evidence="3" id="KW-0677">Repeat</keyword>
<evidence type="ECO:0000256" key="5">
    <source>
        <dbReference type="PROSITE-ProRule" id="PRU00221"/>
    </source>
</evidence>
<reference evidence="10 11" key="1">
    <citation type="submission" date="2019-07" db="EMBL/GenBank/DDBJ databases">
        <title>Genomes of Cafeteria roenbergensis.</title>
        <authorList>
            <person name="Fischer M.G."/>
            <person name="Hackl T."/>
            <person name="Roman M."/>
        </authorList>
    </citation>
    <scope>NUCLEOTIDE SEQUENCE [LARGE SCALE GENOMIC DNA]</scope>
    <source>
        <strain evidence="6 11">BVI</strain>
        <strain evidence="7 13">Cflag</strain>
        <strain evidence="9 10">E4-10P</strain>
        <strain evidence="8 12">RCC970-E3</strain>
    </source>
</reference>
<dbReference type="PANTHER" id="PTHR19850">
    <property type="entry name" value="GUANINE NUCLEOTIDE-BINDING PROTEIN BETA G PROTEIN BETA"/>
    <property type="match status" value="1"/>
</dbReference>
<protein>
    <submittedName>
        <fullName evidence="8">Uncharacterized protein</fullName>
    </submittedName>
</protein>
<feature type="repeat" description="WD" evidence="5">
    <location>
        <begin position="63"/>
        <end position="104"/>
    </location>
</feature>
<dbReference type="SMART" id="SM00320">
    <property type="entry name" value="WD40"/>
    <property type="match status" value="7"/>
</dbReference>
<evidence type="ECO:0000313" key="9">
    <source>
        <dbReference type="EMBL" id="KAA0167961.1"/>
    </source>
</evidence>
<dbReference type="EMBL" id="VLTM01000032">
    <property type="protein sequence ID" value="KAA0161805.1"/>
    <property type="molecule type" value="Genomic_DNA"/>
</dbReference>
<dbReference type="InterPro" id="IPR019775">
    <property type="entry name" value="WD40_repeat_CS"/>
</dbReference>
<sequence length="353" mass="37122">MAAASGAASFPERLAAARAAVEALKTECEEARAKLGPGRVAVAAKAHSATLTGIPRLHARKLLKGHFGKVYALAWAKDSSTLVTASQDGNLIFWDGEHGSKTHAIALQSSWVMTCAFEQSASELVAAGGLDNKCTVYRAAAPGSVEVELKHHEGYLSCCKFADSKTMLTSSGDSTCVLWDVGAGRPTTVFDDHAGDVMTLDVHPTNPSLFVSGSCDCTAKLWDARSGACTMTFAGKEGDINATAFMGNGMAFATGAEEGVGRLFDLRSFGMVNEFSNDVMLTGIAGLAFSKSGRVLFTGCDDNVIYAWDALEDRSSPLQSLEYHQGRVAGVALPPSGQCLAAASWDFDVSIWA</sequence>
<evidence type="ECO:0000313" key="8">
    <source>
        <dbReference type="EMBL" id="KAA0166395.1"/>
    </source>
</evidence>
<dbReference type="Proteomes" id="UP000323011">
    <property type="component" value="Unassembled WGS sequence"/>
</dbReference>
<evidence type="ECO:0000256" key="3">
    <source>
        <dbReference type="ARBA" id="ARBA00022737"/>
    </source>
</evidence>
<dbReference type="Gene3D" id="2.130.10.10">
    <property type="entry name" value="YVTN repeat-like/Quinoprotein amine dehydrogenase"/>
    <property type="match status" value="1"/>
</dbReference>
<feature type="repeat" description="WD" evidence="5">
    <location>
        <begin position="284"/>
        <end position="309"/>
    </location>
</feature>
<keyword evidence="4" id="KW-0807">Transducer</keyword>
<evidence type="ECO:0000256" key="4">
    <source>
        <dbReference type="ARBA" id="ARBA00023224"/>
    </source>
</evidence>
<dbReference type="InterPro" id="IPR001680">
    <property type="entry name" value="WD40_rpt"/>
</dbReference>
<dbReference type="PROSITE" id="PS50294">
    <property type="entry name" value="WD_REPEATS_REGION"/>
    <property type="match status" value="3"/>
</dbReference>
<evidence type="ECO:0000313" key="13">
    <source>
        <dbReference type="Proteomes" id="UP000325113"/>
    </source>
</evidence>
<dbReference type="CDD" id="cd00200">
    <property type="entry name" value="WD40"/>
    <property type="match status" value="1"/>
</dbReference>
<evidence type="ECO:0000313" key="11">
    <source>
        <dbReference type="Proteomes" id="UP000323011"/>
    </source>
</evidence>
<dbReference type="EMBL" id="VLTL01000040">
    <property type="protein sequence ID" value="KAA0166395.1"/>
    <property type="molecule type" value="Genomic_DNA"/>
</dbReference>
<dbReference type="Proteomes" id="UP000325113">
    <property type="component" value="Unassembled WGS sequence"/>
</dbReference>
<gene>
    <name evidence="9" type="ORF">FNF27_07209</name>
    <name evidence="8" type="ORF">FNF28_03164</name>
    <name evidence="6" type="ORF">FNF29_01909</name>
    <name evidence="7" type="ORF">FNF31_03591</name>
</gene>
<dbReference type="SUPFAM" id="SSF50978">
    <property type="entry name" value="WD40 repeat-like"/>
    <property type="match status" value="1"/>
</dbReference>
<organism evidence="8 12">
    <name type="scientific">Cafeteria roenbergensis</name>
    <name type="common">Marine flagellate</name>
    <dbReference type="NCBI Taxonomy" id="33653"/>
    <lineage>
        <taxon>Eukaryota</taxon>
        <taxon>Sar</taxon>
        <taxon>Stramenopiles</taxon>
        <taxon>Bigyra</taxon>
        <taxon>Opalozoa</taxon>
        <taxon>Bicosoecida</taxon>
        <taxon>Cafeteriaceae</taxon>
        <taxon>Cafeteria</taxon>
    </lineage>
</organism>
<dbReference type="PRINTS" id="PR00320">
    <property type="entry name" value="GPROTEINBRPT"/>
</dbReference>
<dbReference type="GO" id="GO:0007165">
    <property type="term" value="P:signal transduction"/>
    <property type="evidence" value="ECO:0007669"/>
    <property type="project" value="UniProtKB-KW"/>
</dbReference>
<dbReference type="EMBL" id="VLTO01000078">
    <property type="protein sequence ID" value="KAA0167961.1"/>
    <property type="molecule type" value="Genomic_DNA"/>
</dbReference>
<evidence type="ECO:0000313" key="12">
    <source>
        <dbReference type="Proteomes" id="UP000324907"/>
    </source>
</evidence>
<dbReference type="InterPro" id="IPR015943">
    <property type="entry name" value="WD40/YVTN_repeat-like_dom_sf"/>
</dbReference>
<proteinExistence type="inferred from homology"/>
<dbReference type="PROSITE" id="PS50082">
    <property type="entry name" value="WD_REPEATS_2"/>
    <property type="match status" value="5"/>
</dbReference>
<keyword evidence="2 5" id="KW-0853">WD repeat</keyword>
<dbReference type="OMA" id="GDTNCAL"/>
<dbReference type="InterPro" id="IPR020472">
    <property type="entry name" value="WD40_PAC1"/>
</dbReference>
<dbReference type="InterPro" id="IPR001632">
    <property type="entry name" value="WD40_G-protein_beta-like"/>
</dbReference>
<keyword evidence="11" id="KW-1185">Reference proteome</keyword>
<evidence type="ECO:0000256" key="2">
    <source>
        <dbReference type="ARBA" id="ARBA00022574"/>
    </source>
</evidence>